<evidence type="ECO:0000313" key="4">
    <source>
        <dbReference type="Proteomes" id="UP000615026"/>
    </source>
</evidence>
<dbReference type="PANTHER" id="PTHR30570:SF1">
    <property type="entry name" value="PHOSPHATE-BINDING PROTEIN PSTS"/>
    <property type="match status" value="1"/>
</dbReference>
<dbReference type="InterPro" id="IPR024370">
    <property type="entry name" value="PBP_domain"/>
</dbReference>
<dbReference type="AlphaFoldDB" id="A0A928X4H5"/>
<dbReference type="Pfam" id="PF12849">
    <property type="entry name" value="PBP_like_2"/>
    <property type="match status" value="1"/>
</dbReference>
<feature type="domain" description="PBP" evidence="2">
    <location>
        <begin position="3"/>
        <end position="141"/>
    </location>
</feature>
<organism evidence="3 4">
    <name type="scientific">Leptolyngbya cf. ectocarpi LEGE 11479</name>
    <dbReference type="NCBI Taxonomy" id="1828722"/>
    <lineage>
        <taxon>Bacteria</taxon>
        <taxon>Bacillati</taxon>
        <taxon>Cyanobacteriota</taxon>
        <taxon>Cyanophyceae</taxon>
        <taxon>Leptolyngbyales</taxon>
        <taxon>Leptolyngbyaceae</taxon>
        <taxon>Leptolyngbya group</taxon>
        <taxon>Leptolyngbya</taxon>
    </lineage>
</organism>
<comment type="caution">
    <text evidence="3">The sequence shown here is derived from an EMBL/GenBank/DDBJ whole genome shotgun (WGS) entry which is preliminary data.</text>
</comment>
<accession>A0A928X4H5</accession>
<evidence type="ECO:0000259" key="2">
    <source>
        <dbReference type="Pfam" id="PF12849"/>
    </source>
</evidence>
<name>A0A928X4H5_LEPEC</name>
<keyword evidence="1" id="KW-0732">Signal</keyword>
<gene>
    <name evidence="3" type="ORF">IQ260_10180</name>
</gene>
<dbReference type="EMBL" id="JADEXP010000072">
    <property type="protein sequence ID" value="MBE9067023.1"/>
    <property type="molecule type" value="Genomic_DNA"/>
</dbReference>
<dbReference type="SUPFAM" id="SSF53850">
    <property type="entry name" value="Periplasmic binding protein-like II"/>
    <property type="match status" value="1"/>
</dbReference>
<evidence type="ECO:0000313" key="3">
    <source>
        <dbReference type="EMBL" id="MBE9067023.1"/>
    </source>
</evidence>
<sequence>MSNITSDQIKAIYSGQIDNWQTLGGPDEDIVLFDFAEDENEKRVLRQTYLGKELAIASTAIVFAEDDELLETAAITEFSLATVPYEDALKTLPLTMLSIDGVSPSNQNLRSGKYAMALSLGIVLNKEPSTAAQSFLEFATGPVGKQILTDNNYIY</sequence>
<evidence type="ECO:0000256" key="1">
    <source>
        <dbReference type="ARBA" id="ARBA00022729"/>
    </source>
</evidence>
<dbReference type="Gene3D" id="3.40.190.10">
    <property type="entry name" value="Periplasmic binding protein-like II"/>
    <property type="match status" value="2"/>
</dbReference>
<protein>
    <recommendedName>
        <fullName evidence="2">PBP domain-containing protein</fullName>
    </recommendedName>
</protein>
<dbReference type="InterPro" id="IPR050811">
    <property type="entry name" value="Phosphate_ABC_transporter"/>
</dbReference>
<reference evidence="3" key="1">
    <citation type="submission" date="2020-10" db="EMBL/GenBank/DDBJ databases">
        <authorList>
            <person name="Castelo-Branco R."/>
            <person name="Eusebio N."/>
            <person name="Adriana R."/>
            <person name="Vieira A."/>
            <person name="Brugerolle De Fraissinette N."/>
            <person name="Rezende De Castro R."/>
            <person name="Schneider M.P."/>
            <person name="Vasconcelos V."/>
            <person name="Leao P.N."/>
        </authorList>
    </citation>
    <scope>NUCLEOTIDE SEQUENCE</scope>
    <source>
        <strain evidence="3">LEGE 11479</strain>
    </source>
</reference>
<dbReference type="PANTHER" id="PTHR30570">
    <property type="entry name" value="PERIPLASMIC PHOSPHATE BINDING COMPONENT OF PHOSPHATE ABC TRANSPORTER"/>
    <property type="match status" value="1"/>
</dbReference>
<proteinExistence type="predicted"/>
<dbReference type="Proteomes" id="UP000615026">
    <property type="component" value="Unassembled WGS sequence"/>
</dbReference>
<keyword evidence="4" id="KW-1185">Reference proteome</keyword>